<protein>
    <submittedName>
        <fullName evidence="1">Uncharacterized protein</fullName>
    </submittedName>
</protein>
<evidence type="ECO:0000313" key="2">
    <source>
        <dbReference type="Proteomes" id="UP000002440"/>
    </source>
</evidence>
<dbReference type="Proteomes" id="UP000002440">
    <property type="component" value="Chromosome"/>
</dbReference>
<gene>
    <name evidence="1" type="ordered locus">Mfla_1628</name>
</gene>
<proteinExistence type="predicted"/>
<evidence type="ECO:0000313" key="1">
    <source>
        <dbReference type="EMBL" id="ABE49896.1"/>
    </source>
</evidence>
<dbReference type="KEGG" id="mfa:Mfla_1628"/>
<sequence>MENFEYLGHSVAIICKPDSLHSYTWVALVDDDFLEPSKEDSSYSTAEAACSAGTRVAMQYLESLQHAPEADVADAKAHERVIQAHIQQGSGLSFHTISARH</sequence>
<reference evidence="1 2" key="1">
    <citation type="submission" date="2006-03" db="EMBL/GenBank/DDBJ databases">
        <title>Complete sequence of Methylobacillus flagellatus KT.</title>
        <authorList>
            <consortium name="US DOE Joint Genome Institute"/>
            <person name="Copeland A."/>
            <person name="Lucas S."/>
            <person name="Lapidus A."/>
            <person name="Barry K."/>
            <person name="Detter J.C."/>
            <person name="Glavina del Rio T."/>
            <person name="Hammon N."/>
            <person name="Israni S."/>
            <person name="Dalin E."/>
            <person name="Tice H."/>
            <person name="Pitluck S."/>
            <person name="Brettin T."/>
            <person name="Bruce D."/>
            <person name="Han C."/>
            <person name="Tapia R."/>
            <person name="Saunders E."/>
            <person name="Gilna P."/>
            <person name="Schmutz J."/>
            <person name="Larimer F."/>
            <person name="Land M."/>
            <person name="Kyrpides N."/>
            <person name="Anderson I."/>
            <person name="Richardson P."/>
        </authorList>
    </citation>
    <scope>NUCLEOTIDE SEQUENCE [LARGE SCALE GENOMIC DNA]</scope>
    <source>
        <strain evidence="2">KT / ATCC 51484 / DSM 6875</strain>
    </source>
</reference>
<name>Q1H0U1_METFK</name>
<accession>Q1H0U1</accession>
<keyword evidence="2" id="KW-1185">Reference proteome</keyword>
<dbReference type="HOGENOM" id="CLU_2288211_0_0_4"/>
<dbReference type="EMBL" id="CP000284">
    <property type="protein sequence ID" value="ABE49896.1"/>
    <property type="molecule type" value="Genomic_DNA"/>
</dbReference>
<organism evidence="1 2">
    <name type="scientific">Methylobacillus flagellatus (strain ATCC 51484 / DSM 6875 / VKM B-1610 / KT)</name>
    <dbReference type="NCBI Taxonomy" id="265072"/>
    <lineage>
        <taxon>Bacteria</taxon>
        <taxon>Pseudomonadati</taxon>
        <taxon>Pseudomonadota</taxon>
        <taxon>Betaproteobacteria</taxon>
        <taxon>Nitrosomonadales</taxon>
        <taxon>Methylophilaceae</taxon>
        <taxon>Methylobacillus</taxon>
    </lineage>
</organism>
<dbReference type="AlphaFoldDB" id="Q1H0U1"/>